<protein>
    <recommendedName>
        <fullName evidence="4">Zn(2)-C6 fungal-type domain-containing protein</fullName>
    </recommendedName>
</protein>
<feature type="region of interest" description="Disordered" evidence="3">
    <location>
        <begin position="1"/>
        <end position="31"/>
    </location>
</feature>
<dbReference type="Pfam" id="PF11951">
    <property type="entry name" value="Fungal_trans_2"/>
    <property type="match status" value="1"/>
</dbReference>
<gene>
    <name evidence="5" type="ORF">I206_04570</name>
</gene>
<dbReference type="GO" id="GO:0000981">
    <property type="term" value="F:DNA-binding transcription factor activity, RNA polymerase II-specific"/>
    <property type="evidence" value="ECO:0007669"/>
    <property type="project" value="InterPro"/>
</dbReference>
<dbReference type="SMART" id="SM00066">
    <property type="entry name" value="GAL4"/>
    <property type="match status" value="1"/>
</dbReference>
<evidence type="ECO:0000313" key="5">
    <source>
        <dbReference type="EMBL" id="OCF48883.1"/>
    </source>
</evidence>
<dbReference type="PROSITE" id="PS50048">
    <property type="entry name" value="ZN2_CY6_FUNGAL_2"/>
    <property type="match status" value="1"/>
</dbReference>
<dbReference type="GO" id="GO:0008270">
    <property type="term" value="F:zinc ion binding"/>
    <property type="evidence" value="ECO:0007669"/>
    <property type="project" value="InterPro"/>
</dbReference>
<keyword evidence="2" id="KW-0539">Nucleus</keyword>
<dbReference type="STRING" id="1296096.A0A1B9I019"/>
<dbReference type="InterPro" id="IPR036864">
    <property type="entry name" value="Zn2-C6_fun-type_DNA-bd_sf"/>
</dbReference>
<organism evidence="5">
    <name type="scientific">Kwoniella pini CBS 10737</name>
    <dbReference type="NCBI Taxonomy" id="1296096"/>
    <lineage>
        <taxon>Eukaryota</taxon>
        <taxon>Fungi</taxon>
        <taxon>Dikarya</taxon>
        <taxon>Basidiomycota</taxon>
        <taxon>Agaricomycotina</taxon>
        <taxon>Tremellomycetes</taxon>
        <taxon>Tremellales</taxon>
        <taxon>Cryptococcaceae</taxon>
        <taxon>Kwoniella</taxon>
    </lineage>
</organism>
<dbReference type="PANTHER" id="PTHR37534:SF20">
    <property type="entry name" value="PRO1A C6 ZINK-FINGER PROTEIN"/>
    <property type="match status" value="1"/>
</dbReference>
<dbReference type="GO" id="GO:0005634">
    <property type="term" value="C:nucleus"/>
    <property type="evidence" value="ECO:0007669"/>
    <property type="project" value="UniProtKB-SubCell"/>
</dbReference>
<reference evidence="5" key="1">
    <citation type="submission" date="2013-07" db="EMBL/GenBank/DDBJ databases">
        <title>The Genome Sequence of Cryptococcus pinus CBS10737.</title>
        <authorList>
            <consortium name="The Broad Institute Genome Sequencing Platform"/>
            <person name="Cuomo C."/>
            <person name="Litvintseva A."/>
            <person name="Chen Y."/>
            <person name="Heitman J."/>
            <person name="Sun S."/>
            <person name="Springer D."/>
            <person name="Dromer F."/>
            <person name="Young S.K."/>
            <person name="Zeng Q."/>
            <person name="Gargeya S."/>
            <person name="Fitzgerald M."/>
            <person name="Abouelleil A."/>
            <person name="Alvarado L."/>
            <person name="Berlin A.M."/>
            <person name="Chapman S.B."/>
            <person name="Dewar J."/>
            <person name="Goldberg J."/>
            <person name="Griggs A."/>
            <person name="Gujja S."/>
            <person name="Hansen M."/>
            <person name="Howarth C."/>
            <person name="Imamovic A."/>
            <person name="Larimer J."/>
            <person name="McCowan C."/>
            <person name="Murphy C."/>
            <person name="Pearson M."/>
            <person name="Priest M."/>
            <person name="Roberts A."/>
            <person name="Saif S."/>
            <person name="Shea T."/>
            <person name="Sykes S."/>
            <person name="Wortman J."/>
            <person name="Nusbaum C."/>
            <person name="Birren B."/>
        </authorList>
    </citation>
    <scope>NUCLEOTIDE SEQUENCE [LARGE SCALE GENOMIC DNA]</scope>
    <source>
        <strain evidence="5">CBS 10737</strain>
    </source>
</reference>
<dbReference type="CDD" id="cd00067">
    <property type="entry name" value="GAL4"/>
    <property type="match status" value="1"/>
</dbReference>
<sequence length="683" mass="75545">MPSASTSSFAPAGSSSPSDTPPTGKNQRKRSGCLTCRLRKKKCDEGKPNCGACKRLGLDCMGYETKRPDWMNKKDRVKDVTSQIKQTVTETRSAKMRSHWAARAASVSGKDEEGLDTLSREGSVEYDNQASSLPNKPIMTDALPSQPSPKVSCDPASLVTEASFLSQQYSYSGGPIRSGYHSQYNHLPSSTATLPSIETPLEPYVPDSAISSPLIDPDILTLLGLVPPSKPSALQPDLHFPLCPQLPNTLWFPYPSAFETIDGTQDMRYFHHYLTVILPLQYRFDNQPMSDLVAPVALQNPRVLQALSAIAALHMSHKKRPQAVPKGDIPWEYSHLYPNTDDVFARNIIQSTVRELKSIPAAELGTDGSILAALSANSFNLFDGGENKSWTETADLCRRCLAAVLNGVGGIGPNGSRNCRAQIDISALMERLGHLVSPLMWVDILVSVTQNRASQYLPIYRVFLLDRYRNQSKVSKLLRETVMGCDNTTRLALAETVGLSEWKEKAIRSGTLSHRGLVERADSIERLLGERKWREEHLFEPNDPSTVQRMAMSNVFHHGVRVLLATVVDGCHPNVPDIATAVQDTADALAAVDRCDARGATDKLMIFPIVIAGCHAERPAQQRIFRHRFARLGDEGAVFGNTGSALKLMEEVWRRRAQANTEQVEIHWRKVMFDMYESGLLLI</sequence>
<evidence type="ECO:0000256" key="3">
    <source>
        <dbReference type="SAM" id="MobiDB-lite"/>
    </source>
</evidence>
<dbReference type="InterPro" id="IPR021858">
    <property type="entry name" value="Fun_TF"/>
</dbReference>
<dbReference type="InterPro" id="IPR001138">
    <property type="entry name" value="Zn2Cys6_DnaBD"/>
</dbReference>
<dbReference type="AlphaFoldDB" id="A0A1B9I019"/>
<name>A0A1B9I019_9TREE</name>
<evidence type="ECO:0000256" key="2">
    <source>
        <dbReference type="ARBA" id="ARBA00023242"/>
    </source>
</evidence>
<dbReference type="PANTHER" id="PTHR37534">
    <property type="entry name" value="TRANSCRIPTIONAL ACTIVATOR PROTEIN UGA3"/>
    <property type="match status" value="1"/>
</dbReference>
<proteinExistence type="predicted"/>
<dbReference type="Pfam" id="PF00172">
    <property type="entry name" value="Zn_clus"/>
    <property type="match status" value="1"/>
</dbReference>
<feature type="compositionally biased region" description="Low complexity" evidence="3">
    <location>
        <begin position="1"/>
        <end position="24"/>
    </location>
</feature>
<dbReference type="EMBL" id="KI894012">
    <property type="protein sequence ID" value="OCF48883.1"/>
    <property type="molecule type" value="Genomic_DNA"/>
</dbReference>
<evidence type="ECO:0000256" key="1">
    <source>
        <dbReference type="ARBA" id="ARBA00004123"/>
    </source>
</evidence>
<reference evidence="5" key="2">
    <citation type="submission" date="2016-07" db="EMBL/GenBank/DDBJ databases">
        <title>Evolution of pathogenesis and genome organization in the Tremellales.</title>
        <authorList>
            <person name="Cuomo C."/>
            <person name="Litvintseva A."/>
            <person name="Heitman J."/>
            <person name="Chen Y."/>
            <person name="Sun S."/>
            <person name="Springer D."/>
            <person name="Dromer F."/>
            <person name="Young S."/>
            <person name="Zeng Q."/>
            <person name="Chapman S."/>
            <person name="Gujja S."/>
            <person name="Saif S."/>
            <person name="Birren B."/>
        </authorList>
    </citation>
    <scope>NUCLEOTIDE SEQUENCE</scope>
    <source>
        <strain evidence="5">CBS 10737</strain>
    </source>
</reference>
<dbReference type="OrthoDB" id="5419315at2759"/>
<comment type="subcellular location">
    <subcellularLocation>
        <location evidence="1">Nucleus</location>
    </subcellularLocation>
</comment>
<dbReference type="Gene3D" id="4.10.240.10">
    <property type="entry name" value="Zn(2)-C6 fungal-type DNA-binding domain"/>
    <property type="match status" value="1"/>
</dbReference>
<accession>A0A1B9I019</accession>
<dbReference type="PROSITE" id="PS00463">
    <property type="entry name" value="ZN2_CY6_FUNGAL_1"/>
    <property type="match status" value="1"/>
</dbReference>
<dbReference type="SUPFAM" id="SSF57701">
    <property type="entry name" value="Zn2/Cys6 DNA-binding domain"/>
    <property type="match status" value="1"/>
</dbReference>
<feature type="domain" description="Zn(2)-C6 fungal-type" evidence="4">
    <location>
        <begin position="32"/>
        <end position="60"/>
    </location>
</feature>
<evidence type="ECO:0000259" key="4">
    <source>
        <dbReference type="PROSITE" id="PS50048"/>
    </source>
</evidence>